<dbReference type="HOGENOM" id="CLU_797330_0_0_1"/>
<dbReference type="Gene3D" id="3.80.10.10">
    <property type="entry name" value="Ribonuclease Inhibitor"/>
    <property type="match status" value="1"/>
</dbReference>
<sequence length="348" mass="39747">MAQVTDWKLSVNSTYLPLQSKFSHVLLSTDWEAFGRYAFRIRALKWLDYELPGITKDTQIELAMLVEIPHVRPRLVLLPALRTLSIKADHLDYITLFLHPGIAKLQIEFTSSYIDTRGIQGVQDLLLLIPTLSPTWKIWISSEVHFPRFWFTDWVIDNLESLPHLERIDYVWDFEAGGELVDLLGFSVTPQSHSFPTLSSFSMELDFPIMRKFLAESSFLERLLGSSLTSIDLDGFPAVPTPSTIEDTISISTLEPLLQCSKLIHLGIQYPTQFQFSEDDLRTIGVKLTKLRRLFPGERLVHVTPPLLNLSALSVLVENFPCLESIGLYVNTDVCDQDLKKFVQHQET</sequence>
<organism evidence="1 2">
    <name type="scientific">Sphaerobolus stellatus (strain SS14)</name>
    <dbReference type="NCBI Taxonomy" id="990650"/>
    <lineage>
        <taxon>Eukaryota</taxon>
        <taxon>Fungi</taxon>
        <taxon>Dikarya</taxon>
        <taxon>Basidiomycota</taxon>
        <taxon>Agaricomycotina</taxon>
        <taxon>Agaricomycetes</taxon>
        <taxon>Phallomycetidae</taxon>
        <taxon>Geastrales</taxon>
        <taxon>Sphaerobolaceae</taxon>
        <taxon>Sphaerobolus</taxon>
    </lineage>
</organism>
<reference evidence="1 2" key="1">
    <citation type="submission" date="2014-06" db="EMBL/GenBank/DDBJ databases">
        <title>Evolutionary Origins and Diversification of the Mycorrhizal Mutualists.</title>
        <authorList>
            <consortium name="DOE Joint Genome Institute"/>
            <consortium name="Mycorrhizal Genomics Consortium"/>
            <person name="Kohler A."/>
            <person name="Kuo A."/>
            <person name="Nagy L.G."/>
            <person name="Floudas D."/>
            <person name="Copeland A."/>
            <person name="Barry K.W."/>
            <person name="Cichocki N."/>
            <person name="Veneault-Fourrey C."/>
            <person name="LaButti K."/>
            <person name="Lindquist E.A."/>
            <person name="Lipzen A."/>
            <person name="Lundell T."/>
            <person name="Morin E."/>
            <person name="Murat C."/>
            <person name="Riley R."/>
            <person name="Ohm R."/>
            <person name="Sun H."/>
            <person name="Tunlid A."/>
            <person name="Henrissat B."/>
            <person name="Grigoriev I.V."/>
            <person name="Hibbett D.S."/>
            <person name="Martin F."/>
        </authorList>
    </citation>
    <scope>NUCLEOTIDE SEQUENCE [LARGE SCALE GENOMIC DNA]</scope>
    <source>
        <strain evidence="1 2">SS14</strain>
    </source>
</reference>
<protein>
    <submittedName>
        <fullName evidence="1">Uncharacterized protein</fullName>
    </submittedName>
</protein>
<gene>
    <name evidence="1" type="ORF">M422DRAFT_276589</name>
</gene>
<dbReference type="AlphaFoldDB" id="A0A0C9U1P8"/>
<evidence type="ECO:0000313" key="2">
    <source>
        <dbReference type="Proteomes" id="UP000054279"/>
    </source>
</evidence>
<dbReference type="Proteomes" id="UP000054279">
    <property type="component" value="Unassembled WGS sequence"/>
</dbReference>
<evidence type="ECO:0000313" key="1">
    <source>
        <dbReference type="EMBL" id="KIJ22927.1"/>
    </source>
</evidence>
<accession>A0A0C9U1P8</accession>
<proteinExistence type="predicted"/>
<dbReference type="EMBL" id="KN837877">
    <property type="protein sequence ID" value="KIJ22927.1"/>
    <property type="molecule type" value="Genomic_DNA"/>
</dbReference>
<name>A0A0C9U1P8_SPHS4</name>
<dbReference type="InterPro" id="IPR032675">
    <property type="entry name" value="LRR_dom_sf"/>
</dbReference>
<keyword evidence="2" id="KW-1185">Reference proteome</keyword>
<dbReference type="OrthoDB" id="2447803at2759"/>